<evidence type="ECO:0000259" key="2">
    <source>
        <dbReference type="Pfam" id="PF13349"/>
    </source>
</evidence>
<name>A0A1H9JLF7_9LACT</name>
<sequence length="496" mass="55913">MVLRKGNLAMKEKDRILELVKKGVISSSEAIELLEQIGQKKADNETIEEYIEEIPEKNADYYEKVDKKRLNTILGDIASAVGSITGDANKEDQRIINLEKSIAEKKERLTELETLASIGQLTVDDEMELQRITEILDSLIEQLESLEIEKQRATEEKIRKTKAELNHKYKQVKEKVQETNWEEKVNQSANLFTSAMGNITNKVAKVVKDAGESVEWQEKTVSIPKIATTEFEQTITSEPTTATIIDIKVANGDIILETWDKDYVKIDANYKLYGVRANNKTPLELLAERSTIEITDEKIMYHIPNKRVNCEVTLHVPNINYDYTKIETLNANLTLQQVKGKDYYIKVKNGDVNLYGVSGTMAELDMMNGDIEIAAGKYRDICIKNINGDLEIETEAVSYDVTTVNGDIDLEVASKDSKKVMANTTNGDIHMELTEGLSMEAMMKTSFGEVIYNQEAFETELLQKEVVAKIVKIKKINEALPINMTLVTIAGDIVIN</sequence>
<reference evidence="4 5" key="1">
    <citation type="submission" date="2016-10" db="EMBL/GenBank/DDBJ databases">
        <authorList>
            <person name="de Groot N.N."/>
        </authorList>
    </citation>
    <scope>NUCLEOTIDE SEQUENCE [LARGE SCALE GENOMIC DNA]</scope>
    <source>
        <strain evidence="4 5">DSM 15827</strain>
    </source>
</reference>
<keyword evidence="5" id="KW-1185">Reference proteome</keyword>
<evidence type="ECO:0000259" key="3">
    <source>
        <dbReference type="Pfam" id="PF22746"/>
    </source>
</evidence>
<keyword evidence="1" id="KW-0175">Coiled coil</keyword>
<accession>A0A1H9JLF7</accession>
<dbReference type="OrthoDB" id="2240743at2"/>
<evidence type="ECO:0000256" key="1">
    <source>
        <dbReference type="SAM" id="Coils"/>
    </source>
</evidence>
<proteinExistence type="predicted"/>
<feature type="coiled-coil region" evidence="1">
    <location>
        <begin position="88"/>
        <end position="182"/>
    </location>
</feature>
<dbReference type="EMBL" id="FOGF01000009">
    <property type="protein sequence ID" value="SEQ87682.1"/>
    <property type="molecule type" value="Genomic_DNA"/>
</dbReference>
<dbReference type="Pfam" id="PF22746">
    <property type="entry name" value="SHOCT-like_DUF2089-C"/>
    <property type="match status" value="1"/>
</dbReference>
<evidence type="ECO:0000313" key="5">
    <source>
        <dbReference type="Proteomes" id="UP000198556"/>
    </source>
</evidence>
<dbReference type="STRING" id="137733.SAMN05421767_10943"/>
<gene>
    <name evidence="4" type="ORF">SAMN05421767_10943</name>
</gene>
<dbReference type="InterPro" id="IPR025164">
    <property type="entry name" value="Toastrack_DUF4097"/>
</dbReference>
<protein>
    <submittedName>
        <fullName evidence="4">Putative adhesin</fullName>
    </submittedName>
</protein>
<feature type="domain" description="YvlB/LiaX N-terminal" evidence="3">
    <location>
        <begin position="12"/>
        <end position="41"/>
    </location>
</feature>
<evidence type="ECO:0000313" key="4">
    <source>
        <dbReference type="EMBL" id="SEQ87682.1"/>
    </source>
</evidence>
<dbReference type="Proteomes" id="UP000198556">
    <property type="component" value="Unassembled WGS sequence"/>
</dbReference>
<dbReference type="AlphaFoldDB" id="A0A1H9JLF7"/>
<dbReference type="InterPro" id="IPR053959">
    <property type="entry name" value="YvlB/LiaX_N"/>
</dbReference>
<dbReference type="Pfam" id="PF13349">
    <property type="entry name" value="DUF4097"/>
    <property type="match status" value="1"/>
</dbReference>
<feature type="domain" description="DUF4097" evidence="2">
    <location>
        <begin position="245"/>
        <end position="454"/>
    </location>
</feature>
<organism evidence="4 5">
    <name type="scientific">Granulicatella balaenopterae</name>
    <dbReference type="NCBI Taxonomy" id="137733"/>
    <lineage>
        <taxon>Bacteria</taxon>
        <taxon>Bacillati</taxon>
        <taxon>Bacillota</taxon>
        <taxon>Bacilli</taxon>
        <taxon>Lactobacillales</taxon>
        <taxon>Carnobacteriaceae</taxon>
        <taxon>Granulicatella</taxon>
    </lineage>
</organism>